<dbReference type="RefSeq" id="WP_046182585.1">
    <property type="nucleotide sequence ID" value="NZ_JACKSS010000044.1"/>
</dbReference>
<organism evidence="1 2">
    <name type="scientific">Mycobacterium nebraskense</name>
    <dbReference type="NCBI Taxonomy" id="244292"/>
    <lineage>
        <taxon>Bacteria</taxon>
        <taxon>Bacillati</taxon>
        <taxon>Actinomycetota</taxon>
        <taxon>Actinomycetes</taxon>
        <taxon>Mycobacteriales</taxon>
        <taxon>Mycobacteriaceae</taxon>
        <taxon>Mycobacterium</taxon>
    </lineage>
</organism>
<gene>
    <name evidence="1" type="ORF">AWC17_19935</name>
</gene>
<dbReference type="OrthoDB" id="9180364at2"/>
<evidence type="ECO:0000313" key="1">
    <source>
        <dbReference type="EMBL" id="ORW14311.1"/>
    </source>
</evidence>
<dbReference type="Proteomes" id="UP000193781">
    <property type="component" value="Unassembled WGS sequence"/>
</dbReference>
<dbReference type="AlphaFoldDB" id="A0A0F5NGH9"/>
<evidence type="ECO:0000313" key="2">
    <source>
        <dbReference type="Proteomes" id="UP000193781"/>
    </source>
</evidence>
<dbReference type="STRING" id="244292.ABW17_14005"/>
<protein>
    <recommendedName>
        <fullName evidence="3">VOC domain-containing protein</fullName>
    </recommendedName>
</protein>
<name>A0A0F5NGH9_9MYCO</name>
<keyword evidence="2" id="KW-1185">Reference proteome</keyword>
<accession>A0A0F5NGH9</accession>
<comment type="caution">
    <text evidence="1">The sequence shown here is derived from an EMBL/GenBank/DDBJ whole genome shotgun (WGS) entry which is preliminary data.</text>
</comment>
<evidence type="ECO:0008006" key="3">
    <source>
        <dbReference type="Google" id="ProtNLM"/>
    </source>
</evidence>
<reference evidence="1 2" key="1">
    <citation type="submission" date="2016-01" db="EMBL/GenBank/DDBJ databases">
        <title>The new phylogeny of the genus Mycobacterium.</title>
        <authorList>
            <person name="Tarcisio F."/>
            <person name="Conor M."/>
            <person name="Antonella G."/>
            <person name="Elisabetta G."/>
            <person name="Giulia F.S."/>
            <person name="Sara T."/>
            <person name="Anna F."/>
            <person name="Clotilde B."/>
            <person name="Roberto B."/>
            <person name="Veronica D.S."/>
            <person name="Fabio R."/>
            <person name="Monica P."/>
            <person name="Olivier J."/>
            <person name="Enrico T."/>
            <person name="Nicola S."/>
        </authorList>
    </citation>
    <scope>NUCLEOTIDE SEQUENCE [LARGE SCALE GENOMIC DNA]</scope>
    <source>
        <strain evidence="1 2">DSM 44803</strain>
    </source>
</reference>
<sequence>MTDSSSRLHHVVFAVARERHEAVGQLFTELGFSFDEINLDELGLRVLLDWNRGIELISPNPGSTAEVATSVTEFLAGHGDGGVFTVVVQVPGASEAEDIAKRYGSTTRFRQGFEGEGNYLEEIDLSVFGLPLTFLSTNLP</sequence>
<dbReference type="EMBL" id="LQPH01000183">
    <property type="protein sequence ID" value="ORW14311.1"/>
    <property type="molecule type" value="Genomic_DNA"/>
</dbReference>
<proteinExistence type="predicted"/>